<keyword evidence="3" id="KW-1185">Reference proteome</keyword>
<feature type="transmembrane region" description="Helical" evidence="1">
    <location>
        <begin position="264"/>
        <end position="282"/>
    </location>
</feature>
<accession>A0ABV0F1S9</accession>
<gene>
    <name evidence="2" type="ORF">BAU18_000596</name>
</gene>
<dbReference type="RefSeq" id="WP_161870638.1">
    <property type="nucleotide sequence ID" value="NZ_MAEI02000001.1"/>
</dbReference>
<dbReference type="Pfam" id="PF12679">
    <property type="entry name" value="ABC2_membrane_2"/>
    <property type="match status" value="1"/>
</dbReference>
<feature type="transmembrane region" description="Helical" evidence="1">
    <location>
        <begin position="156"/>
        <end position="177"/>
    </location>
</feature>
<protein>
    <recommendedName>
        <fullName evidence="4">ABC transporter</fullName>
    </recommendedName>
</protein>
<feature type="transmembrane region" description="Helical" evidence="1">
    <location>
        <begin position="45"/>
        <end position="65"/>
    </location>
</feature>
<dbReference type="PANTHER" id="PTHR43471:SF1">
    <property type="entry name" value="ABC TRANSPORTER PERMEASE PROTEIN NOSY-RELATED"/>
    <property type="match status" value="1"/>
</dbReference>
<feature type="transmembrane region" description="Helical" evidence="1">
    <location>
        <begin position="208"/>
        <end position="228"/>
    </location>
</feature>
<feature type="transmembrane region" description="Helical" evidence="1">
    <location>
        <begin position="128"/>
        <end position="149"/>
    </location>
</feature>
<dbReference type="Proteomes" id="UP001429357">
    <property type="component" value="Unassembled WGS sequence"/>
</dbReference>
<reference evidence="2 3" key="2">
    <citation type="submission" date="2024-02" db="EMBL/GenBank/DDBJ databases">
        <title>The Genome Sequence of Enterococcus diestrammenae JM9A.</title>
        <authorList>
            <person name="Earl A."/>
            <person name="Manson A."/>
            <person name="Gilmore M."/>
            <person name="Sanders J."/>
            <person name="Shea T."/>
            <person name="Howe W."/>
            <person name="Livny J."/>
            <person name="Cuomo C."/>
            <person name="Neafsey D."/>
            <person name="Birren B."/>
        </authorList>
    </citation>
    <scope>NUCLEOTIDE SEQUENCE [LARGE SCALE GENOMIC DNA]</scope>
    <source>
        <strain evidence="2 3">JM9A</strain>
    </source>
</reference>
<keyword evidence="1" id="KW-1133">Transmembrane helix</keyword>
<dbReference type="PANTHER" id="PTHR43471">
    <property type="entry name" value="ABC TRANSPORTER PERMEASE"/>
    <property type="match status" value="1"/>
</dbReference>
<organism evidence="2 3">
    <name type="scientific">Enterococcus diestrammenae</name>
    <dbReference type="NCBI Taxonomy" id="1155073"/>
    <lineage>
        <taxon>Bacteria</taxon>
        <taxon>Bacillati</taxon>
        <taxon>Bacillota</taxon>
        <taxon>Bacilli</taxon>
        <taxon>Lactobacillales</taxon>
        <taxon>Enterococcaceae</taxon>
        <taxon>Enterococcus</taxon>
    </lineage>
</organism>
<evidence type="ECO:0000256" key="1">
    <source>
        <dbReference type="SAM" id="Phobius"/>
    </source>
</evidence>
<feature type="transmembrane region" description="Helical" evidence="1">
    <location>
        <begin position="183"/>
        <end position="201"/>
    </location>
</feature>
<evidence type="ECO:0000313" key="3">
    <source>
        <dbReference type="Proteomes" id="UP001429357"/>
    </source>
</evidence>
<keyword evidence="1" id="KW-0812">Transmembrane</keyword>
<feature type="transmembrane region" description="Helical" evidence="1">
    <location>
        <begin position="12"/>
        <end position="33"/>
    </location>
</feature>
<reference evidence="3" key="1">
    <citation type="submission" date="2016-06" db="EMBL/GenBank/DDBJ databases">
        <title>Four novel species of enterococci isolated from chicken manure.</title>
        <authorList>
            <person name="Van Tyne D."/>
        </authorList>
    </citation>
    <scope>NUCLEOTIDE SEQUENCE [LARGE SCALE GENOMIC DNA]</scope>
    <source>
        <strain evidence="3">JM9A</strain>
    </source>
</reference>
<dbReference type="EMBL" id="MAEI02000001">
    <property type="protein sequence ID" value="MEO1781017.1"/>
    <property type="molecule type" value="Genomic_DNA"/>
</dbReference>
<feature type="transmembrane region" description="Helical" evidence="1">
    <location>
        <begin position="95"/>
        <end position="116"/>
    </location>
</feature>
<proteinExistence type="predicted"/>
<comment type="caution">
    <text evidence="2">The sequence shown here is derived from an EMBL/GenBank/DDBJ whole genome shotgun (WGS) entry which is preliminary data.</text>
</comment>
<evidence type="ECO:0008006" key="4">
    <source>
        <dbReference type="Google" id="ProtNLM"/>
    </source>
</evidence>
<name>A0ABV0F1S9_9ENTE</name>
<evidence type="ECO:0000313" key="2">
    <source>
        <dbReference type="EMBL" id="MEO1781017.1"/>
    </source>
</evidence>
<keyword evidence="1" id="KW-0472">Membrane</keyword>
<sequence length="288" mass="32403">MIAVYKRELKSFFQTMIGNIFLAFLIGFVGFYFTMYNLNYGYNFFSYALSSATLILVFVIPILTMRSFAEERKNKTDQLLLTAPIKVTSIVLGKYLAMVTLFLMACLVFCVCPLIIKTMGTAHFRIDYLAILVFFLIGCFFIALGMYVSALTESQIIAAVSTIGIMLVFFFMSAFLGLLPQSASGNLIGLLIIIALMCLLIQNQIHSWLVTGAVAGLVLLVIFTWYFIDNTAFENMLVTFLTHFQFLDTLSQIADSYVLKLSDLVLLLSTGGLFVFLTIQSIEKRRWS</sequence>